<feature type="non-terminal residue" evidence="3">
    <location>
        <position position="498"/>
    </location>
</feature>
<gene>
    <name evidence="3" type="ORF">K0O23_10700</name>
</gene>
<keyword evidence="4" id="KW-1185">Reference proteome</keyword>
<feature type="region of interest" description="Disordered" evidence="1">
    <location>
        <begin position="473"/>
        <end position="498"/>
    </location>
</feature>
<evidence type="ECO:0000313" key="4">
    <source>
        <dbReference type="Proteomes" id="UP000813018"/>
    </source>
</evidence>
<evidence type="ECO:0000256" key="1">
    <source>
        <dbReference type="SAM" id="MobiDB-lite"/>
    </source>
</evidence>
<proteinExistence type="predicted"/>
<feature type="domain" description="Ig-like" evidence="2">
    <location>
        <begin position="130"/>
        <end position="211"/>
    </location>
</feature>
<comment type="caution">
    <text evidence="3">The sequence shown here is derived from an EMBL/GenBank/DDBJ whole genome shotgun (WGS) entry which is preliminary data.</text>
</comment>
<name>A0ABS7CUK8_9BACT</name>
<dbReference type="InterPro" id="IPR044023">
    <property type="entry name" value="Ig_7"/>
</dbReference>
<feature type="compositionally biased region" description="Polar residues" evidence="1">
    <location>
        <begin position="486"/>
        <end position="498"/>
    </location>
</feature>
<feature type="domain" description="Ig-like" evidence="2">
    <location>
        <begin position="213"/>
        <end position="297"/>
    </location>
</feature>
<sequence>MSNITDSFNNYIYAAGYNNSGGSNYTDYIVTTDNQSRLIVNPTPAAPTATGASRCGTGTVTLTAAGAPAGGSYRWYTVATGGTPISGATGSSYTTPSLTQTTTYYVSTVSDLACESSRTAVTATVNQVLAPTATNGSRCGTGTVTLTATPGTNGNIVRWYDASSGGSHFHEGTSYTTPSLSSTTTNFVSSYSTTTGCEGSTRTAVTATINPIPAAPTTTGGSRCGPGDVNLSAAGAPTGGLYRWYDTQTSTTILLEGSSTSVIARNVQATRDFWVSAVDASTGCESERTRVTATINPIPAAPTTTNGSRCGPGDVNLSAAGAPTGGLYRWYDTQTSTTILLESSSTSVIATNVQATRDFWVSAVDASTGCESERTRVTATINPIPAAPTTTNGSRCGPGSVTLSAAGAPAGGTYRWYTVATGGTAITGATSDTYTTPSISATTTYYVSAMSAQNCEGPRTAVTATINPIPAAPTTTGGSRCGPGTVNLSATPGTNGNT</sequence>
<feature type="domain" description="Ig-like" evidence="2">
    <location>
        <begin position="385"/>
        <end position="468"/>
    </location>
</feature>
<feature type="domain" description="Ig-like" evidence="2">
    <location>
        <begin position="299"/>
        <end position="383"/>
    </location>
</feature>
<evidence type="ECO:0000259" key="2">
    <source>
        <dbReference type="Pfam" id="PF19081"/>
    </source>
</evidence>
<reference evidence="3 4" key="1">
    <citation type="journal article" date="2016" name="Int. J. Syst. Evol. Microbiol.">
        <title>Pontibacter aydingkolensis sp. nov., isolated from soil of a salt lake.</title>
        <authorList>
            <person name="Osman G."/>
            <person name="Zhang T."/>
            <person name="Lou K."/>
            <person name="Gao Y."/>
            <person name="Chang W."/>
            <person name="Lin Q."/>
            <person name="Yang H.M."/>
            <person name="Huo X.D."/>
            <person name="Wang N."/>
        </authorList>
    </citation>
    <scope>NUCLEOTIDE SEQUENCE [LARGE SCALE GENOMIC DNA]</scope>
    <source>
        <strain evidence="3 4">KACC 19255</strain>
    </source>
</reference>
<dbReference type="Proteomes" id="UP000813018">
    <property type="component" value="Unassembled WGS sequence"/>
</dbReference>
<organism evidence="3 4">
    <name type="scientific">Pontibacter aydingkolensis</name>
    <dbReference type="NCBI Taxonomy" id="1911536"/>
    <lineage>
        <taxon>Bacteria</taxon>
        <taxon>Pseudomonadati</taxon>
        <taxon>Bacteroidota</taxon>
        <taxon>Cytophagia</taxon>
        <taxon>Cytophagales</taxon>
        <taxon>Hymenobacteraceae</taxon>
        <taxon>Pontibacter</taxon>
    </lineage>
</organism>
<protein>
    <recommendedName>
        <fullName evidence="2">Ig-like domain-containing protein</fullName>
    </recommendedName>
</protein>
<accession>A0ABS7CUK8</accession>
<dbReference type="Pfam" id="PF19081">
    <property type="entry name" value="Ig_7"/>
    <property type="match status" value="5"/>
</dbReference>
<feature type="domain" description="Ig-like" evidence="2">
    <location>
        <begin position="44"/>
        <end position="126"/>
    </location>
</feature>
<dbReference type="EMBL" id="JAHYXK010000007">
    <property type="protein sequence ID" value="MBW7467539.1"/>
    <property type="molecule type" value="Genomic_DNA"/>
</dbReference>
<evidence type="ECO:0000313" key="3">
    <source>
        <dbReference type="EMBL" id="MBW7467539.1"/>
    </source>
</evidence>